<dbReference type="PIRSF" id="PIRSF036949">
    <property type="entry name" value="RPA32"/>
    <property type="match status" value="1"/>
</dbReference>
<evidence type="ECO:0000256" key="3">
    <source>
        <dbReference type="ARBA" id="ARBA00022705"/>
    </source>
</evidence>
<dbReference type="EMBL" id="CP033148">
    <property type="protein sequence ID" value="AYO41402.1"/>
    <property type="molecule type" value="Genomic_DNA"/>
</dbReference>
<dbReference type="GO" id="GO:0000724">
    <property type="term" value="P:double-strand break repair via homologous recombination"/>
    <property type="evidence" value="ECO:0007669"/>
    <property type="project" value="TreeGrafter"/>
</dbReference>
<evidence type="ECO:0000313" key="8">
    <source>
        <dbReference type="EMBL" id="AYO41402.1"/>
    </source>
</evidence>
<feature type="domain" description="Replication protein A C-terminal" evidence="7">
    <location>
        <begin position="166"/>
        <end position="267"/>
    </location>
</feature>
<evidence type="ECO:0000256" key="5">
    <source>
        <dbReference type="ARBA" id="ARBA00023242"/>
    </source>
</evidence>
<sequence length="275" mass="30236">MDAGYEDNQYGYSASYDDVKGGGGFFGSRDGGDQGDRSAGSDSVRPVTVRQILNAKQPNSDAAHVSDGAVLNRLTLVGWLRQVNRTATFIQYTIDDGTGQLDLRQWIDNSLDEGSKADEFAPNEFVRAMGEIKVFNNKLYIALGALNKLEDHNEYLYHQLDVIHTHLELTKGPPNAVNKTSQTGAVDVSAYDDSALQTASSMAADLSHLNPLQRRIYQAIDAEAPDWPEGVDIQQIMQRCKNTDPKQIQDAIDDLANDGYIYQASDETHYLTTAG</sequence>
<keyword evidence="9" id="KW-1185">Reference proteome</keyword>
<dbReference type="VEuPathDB" id="FungiDB:DNF11_0452"/>
<dbReference type="GO" id="GO:0006260">
    <property type="term" value="P:DNA replication"/>
    <property type="evidence" value="ECO:0007669"/>
    <property type="project" value="UniProtKB-KW"/>
</dbReference>
<dbReference type="GO" id="GO:0005662">
    <property type="term" value="C:DNA replication factor A complex"/>
    <property type="evidence" value="ECO:0007669"/>
    <property type="project" value="TreeGrafter"/>
</dbReference>
<keyword evidence="4" id="KW-0238">DNA-binding</keyword>
<reference evidence="8 9" key="1">
    <citation type="submission" date="2018-10" db="EMBL/GenBank/DDBJ databases">
        <title>Complete genome sequence of Malassezia restricta CBS 7877.</title>
        <authorList>
            <person name="Morand S.C."/>
            <person name="Bertignac M."/>
            <person name="Iltis A."/>
            <person name="Kolder I."/>
            <person name="Pirovano W."/>
            <person name="Jourdain R."/>
            <person name="Clavaud C."/>
        </authorList>
    </citation>
    <scope>NUCLEOTIDE SEQUENCE [LARGE SCALE GENOMIC DNA]</scope>
    <source>
        <strain evidence="8 9">CBS 7877</strain>
    </source>
</reference>
<comment type="similarity">
    <text evidence="2">Belongs to the replication factor A protein 2 family.</text>
</comment>
<dbReference type="InterPro" id="IPR012340">
    <property type="entry name" value="NA-bd_OB-fold"/>
</dbReference>
<protein>
    <submittedName>
        <fullName evidence="8">Replication factor A protein 2</fullName>
    </submittedName>
</protein>
<dbReference type="InterPro" id="IPR036390">
    <property type="entry name" value="WH_DNA-bd_sf"/>
</dbReference>
<organism evidence="8 9">
    <name type="scientific">Malassezia restricta (strain ATCC 96810 / NBRC 103918 / CBS 7877)</name>
    <name type="common">Seborrheic dermatitis infection agent</name>
    <dbReference type="NCBI Taxonomy" id="425264"/>
    <lineage>
        <taxon>Eukaryota</taxon>
        <taxon>Fungi</taxon>
        <taxon>Dikarya</taxon>
        <taxon>Basidiomycota</taxon>
        <taxon>Ustilaginomycotina</taxon>
        <taxon>Malasseziomycetes</taxon>
        <taxon>Malasseziales</taxon>
        <taxon>Malasseziaceae</taxon>
        <taxon>Malassezia</taxon>
    </lineage>
</organism>
<gene>
    <name evidence="8" type="primary">ssb2</name>
    <name evidence="8" type="ORF">DNF11_0452</name>
</gene>
<proteinExistence type="inferred from homology"/>
<evidence type="ECO:0000259" key="7">
    <source>
        <dbReference type="Pfam" id="PF08784"/>
    </source>
</evidence>
<dbReference type="PANTHER" id="PTHR13989:SF16">
    <property type="entry name" value="REPLICATION PROTEIN A2"/>
    <property type="match status" value="1"/>
</dbReference>
<accession>A0A3G2S278</accession>
<dbReference type="InterPro" id="IPR040260">
    <property type="entry name" value="RFA2-like"/>
</dbReference>
<evidence type="ECO:0000256" key="4">
    <source>
        <dbReference type="ARBA" id="ARBA00023125"/>
    </source>
</evidence>
<dbReference type="SUPFAM" id="SSF50249">
    <property type="entry name" value="Nucleic acid-binding proteins"/>
    <property type="match status" value="1"/>
</dbReference>
<comment type="subcellular location">
    <subcellularLocation>
        <location evidence="1">Nucleus</location>
    </subcellularLocation>
</comment>
<dbReference type="GO" id="GO:0003697">
    <property type="term" value="F:single-stranded DNA binding"/>
    <property type="evidence" value="ECO:0007669"/>
    <property type="project" value="TreeGrafter"/>
</dbReference>
<dbReference type="AlphaFoldDB" id="A0A3G2S278"/>
<evidence type="ECO:0000256" key="1">
    <source>
        <dbReference type="ARBA" id="ARBA00004123"/>
    </source>
</evidence>
<dbReference type="InterPro" id="IPR014646">
    <property type="entry name" value="Rfa2/RPA32"/>
</dbReference>
<dbReference type="GO" id="GO:0035861">
    <property type="term" value="C:site of double-strand break"/>
    <property type="evidence" value="ECO:0007669"/>
    <property type="project" value="TreeGrafter"/>
</dbReference>
<evidence type="ECO:0000313" key="9">
    <source>
        <dbReference type="Proteomes" id="UP000269793"/>
    </source>
</evidence>
<dbReference type="Pfam" id="PF08784">
    <property type="entry name" value="RPA_C"/>
    <property type="match status" value="1"/>
</dbReference>
<dbReference type="Gene3D" id="1.10.10.10">
    <property type="entry name" value="Winged helix-like DNA-binding domain superfamily/Winged helix DNA-binding domain"/>
    <property type="match status" value="1"/>
</dbReference>
<dbReference type="Gene3D" id="2.40.50.140">
    <property type="entry name" value="Nucleic acid-binding proteins"/>
    <property type="match status" value="1"/>
</dbReference>
<dbReference type="InterPro" id="IPR036388">
    <property type="entry name" value="WH-like_DNA-bd_sf"/>
</dbReference>
<dbReference type="OrthoDB" id="25571at2759"/>
<dbReference type="Proteomes" id="UP000269793">
    <property type="component" value="Chromosome I"/>
</dbReference>
<dbReference type="STRING" id="425264.A0A3G2S278"/>
<keyword evidence="3" id="KW-0235">DNA replication</keyword>
<keyword evidence="5" id="KW-0539">Nucleus</keyword>
<evidence type="ECO:0000256" key="2">
    <source>
        <dbReference type="ARBA" id="ARBA00007815"/>
    </source>
</evidence>
<dbReference type="CDD" id="cd04478">
    <property type="entry name" value="RPA2_DBD_D"/>
    <property type="match status" value="1"/>
</dbReference>
<dbReference type="InterPro" id="IPR014892">
    <property type="entry name" value="RPA_C"/>
</dbReference>
<feature type="region of interest" description="Disordered" evidence="6">
    <location>
        <begin position="25"/>
        <end position="44"/>
    </location>
</feature>
<dbReference type="SUPFAM" id="SSF46785">
    <property type="entry name" value="Winged helix' DNA-binding domain"/>
    <property type="match status" value="1"/>
</dbReference>
<evidence type="ECO:0000256" key="6">
    <source>
        <dbReference type="SAM" id="MobiDB-lite"/>
    </source>
</evidence>
<dbReference type="PANTHER" id="PTHR13989">
    <property type="entry name" value="REPLICATION PROTEIN A-RELATED"/>
    <property type="match status" value="1"/>
</dbReference>
<name>A0A3G2S278_MALR7</name>
<dbReference type="GO" id="GO:0006289">
    <property type="term" value="P:nucleotide-excision repair"/>
    <property type="evidence" value="ECO:0007669"/>
    <property type="project" value="TreeGrafter"/>
</dbReference>
<dbReference type="GO" id="GO:0000781">
    <property type="term" value="C:chromosome, telomeric region"/>
    <property type="evidence" value="ECO:0007669"/>
    <property type="project" value="TreeGrafter"/>
</dbReference>